<evidence type="ECO:0000313" key="2">
    <source>
        <dbReference type="EMBL" id="OGK29358.1"/>
    </source>
</evidence>
<dbReference type="GO" id="GO:0004519">
    <property type="term" value="F:endonuclease activity"/>
    <property type="evidence" value="ECO:0007669"/>
    <property type="project" value="InterPro"/>
</dbReference>
<dbReference type="PROSITE" id="PS50819">
    <property type="entry name" value="INTEIN_ENDONUCLEASE"/>
    <property type="match status" value="1"/>
</dbReference>
<dbReference type="InterPro" id="IPR004860">
    <property type="entry name" value="LAGLIDADG_dom"/>
</dbReference>
<dbReference type="Proteomes" id="UP000178098">
    <property type="component" value="Unassembled WGS sequence"/>
</dbReference>
<protein>
    <recommendedName>
        <fullName evidence="1">DOD-type homing endonuclease domain-containing protein</fullName>
    </recommendedName>
</protein>
<dbReference type="InterPro" id="IPR027434">
    <property type="entry name" value="Homing_endonucl"/>
</dbReference>
<comment type="caution">
    <text evidence="2">The sequence shown here is derived from an EMBL/GenBank/DDBJ whole genome shotgun (WGS) entry which is preliminary data.</text>
</comment>
<evidence type="ECO:0000259" key="1">
    <source>
        <dbReference type="PROSITE" id="PS50819"/>
    </source>
</evidence>
<name>A0A1F7HDT3_9BACT</name>
<reference evidence="2 3" key="1">
    <citation type="journal article" date="2016" name="Nat. Commun.">
        <title>Thousands of microbial genomes shed light on interconnected biogeochemical processes in an aquifer system.</title>
        <authorList>
            <person name="Anantharaman K."/>
            <person name="Brown C.T."/>
            <person name="Hug L.A."/>
            <person name="Sharon I."/>
            <person name="Castelle C.J."/>
            <person name="Probst A.J."/>
            <person name="Thomas B.C."/>
            <person name="Singh A."/>
            <person name="Wilkins M.J."/>
            <person name="Karaoz U."/>
            <person name="Brodie E.L."/>
            <person name="Williams K.H."/>
            <person name="Hubbard S.S."/>
            <person name="Banfield J.F."/>
        </authorList>
    </citation>
    <scope>NUCLEOTIDE SEQUENCE [LARGE SCALE GENOMIC DNA]</scope>
</reference>
<dbReference type="AlphaFoldDB" id="A0A1F7HDT3"/>
<accession>A0A1F7HDT3</accession>
<dbReference type="SUPFAM" id="SSF55608">
    <property type="entry name" value="Homing endonucleases"/>
    <property type="match status" value="1"/>
</dbReference>
<gene>
    <name evidence="2" type="ORF">A3D08_02190</name>
</gene>
<feature type="domain" description="DOD-type homing endonuclease" evidence="1">
    <location>
        <begin position="79"/>
        <end position="122"/>
    </location>
</feature>
<dbReference type="Gene3D" id="3.10.28.10">
    <property type="entry name" value="Homing endonucleases"/>
    <property type="match status" value="1"/>
</dbReference>
<dbReference type="Pfam" id="PF14528">
    <property type="entry name" value="LAGLIDADG_3"/>
    <property type="match status" value="1"/>
</dbReference>
<dbReference type="InterPro" id="IPR004042">
    <property type="entry name" value="Intein_endonuc_central"/>
</dbReference>
<evidence type="ECO:0000313" key="3">
    <source>
        <dbReference type="Proteomes" id="UP000178098"/>
    </source>
</evidence>
<sequence>MNKAYVLGALHDGVFRRKTCRIVQKEYEYIKLLQDGIQSLGQKAWIYQEGSSRNLFVVEFSRSFLSGFEVSTQQEKTDYIRGYFDADGGISRNPDVRYYLYFAQKDLADLKQVRKYLMELSMKCGVIHNPSRSTDPNYWRFYVKAESYEHFAQVVGSWHPVKRQFLRMKI</sequence>
<organism evidence="2 3">
    <name type="scientific">Candidatus Roizmanbacteria bacterium RIFCSPHIGHO2_02_FULL_43_11</name>
    <dbReference type="NCBI Taxonomy" id="1802043"/>
    <lineage>
        <taxon>Bacteria</taxon>
        <taxon>Candidatus Roizmaniibacteriota</taxon>
    </lineage>
</organism>
<proteinExistence type="predicted"/>
<dbReference type="EMBL" id="MFZT01000049">
    <property type="protein sequence ID" value="OGK29358.1"/>
    <property type="molecule type" value="Genomic_DNA"/>
</dbReference>